<dbReference type="GO" id="GO:0016811">
    <property type="term" value="F:hydrolase activity, acting on carbon-nitrogen (but not peptide) bonds, in linear amides"/>
    <property type="evidence" value="ECO:0007669"/>
    <property type="project" value="InterPro"/>
</dbReference>
<feature type="compositionally biased region" description="Basic and acidic residues" evidence="4">
    <location>
        <begin position="684"/>
        <end position="697"/>
    </location>
</feature>
<reference evidence="5 6" key="1">
    <citation type="journal article" date="2016" name="Sci. Rep.">
        <title>Metabolic traits of an uncultured archaeal lineage -MSBL1- from brine pools of the Red Sea.</title>
        <authorList>
            <person name="Mwirichia R."/>
            <person name="Alam I."/>
            <person name="Rashid M."/>
            <person name="Vinu M."/>
            <person name="Ba-Alawi W."/>
            <person name="Anthony Kamau A."/>
            <person name="Kamanda Ngugi D."/>
            <person name="Goker M."/>
            <person name="Klenk H.P."/>
            <person name="Bajic V."/>
            <person name="Stingl U."/>
        </authorList>
    </citation>
    <scope>NUCLEOTIDE SEQUENCE [LARGE SCALE GENOMIC DNA]</scope>
    <source>
        <strain evidence="5">SCGC-AAA259I14</strain>
    </source>
</reference>
<dbReference type="Gene3D" id="1.10.439.10">
    <property type="entry name" value="Penicillin Amidohydrolase, domain 1"/>
    <property type="match status" value="1"/>
</dbReference>
<dbReference type="PIRSF" id="PIRSF001227">
    <property type="entry name" value="Pen_acylase"/>
    <property type="match status" value="1"/>
</dbReference>
<dbReference type="InterPro" id="IPR023343">
    <property type="entry name" value="Penicillin_amidase_dom1"/>
</dbReference>
<dbReference type="AlphaFoldDB" id="A0A133US20"/>
<dbReference type="SUPFAM" id="SSF56235">
    <property type="entry name" value="N-terminal nucleophile aminohydrolases (Ntn hydrolases)"/>
    <property type="match status" value="1"/>
</dbReference>
<dbReference type="PANTHER" id="PTHR34218">
    <property type="entry name" value="PEPTIDASE S45 PENICILLIN AMIDASE"/>
    <property type="match status" value="1"/>
</dbReference>
<evidence type="ECO:0000256" key="4">
    <source>
        <dbReference type="SAM" id="MobiDB-lite"/>
    </source>
</evidence>
<evidence type="ECO:0008006" key="7">
    <source>
        <dbReference type="Google" id="ProtNLM"/>
    </source>
</evidence>
<evidence type="ECO:0000256" key="2">
    <source>
        <dbReference type="ARBA" id="ARBA00022801"/>
    </source>
</evidence>
<dbReference type="Pfam" id="PF01804">
    <property type="entry name" value="Penicil_amidase"/>
    <property type="match status" value="1"/>
</dbReference>
<keyword evidence="6" id="KW-1185">Reference proteome</keyword>
<dbReference type="GO" id="GO:0017000">
    <property type="term" value="P:antibiotic biosynthetic process"/>
    <property type="evidence" value="ECO:0007669"/>
    <property type="project" value="InterPro"/>
</dbReference>
<evidence type="ECO:0000313" key="5">
    <source>
        <dbReference type="EMBL" id="KXA96988.1"/>
    </source>
</evidence>
<dbReference type="InterPro" id="IPR014395">
    <property type="entry name" value="Pen/GL7ACA/AHL_acylase"/>
</dbReference>
<comment type="caution">
    <text evidence="5">The sequence shown here is derived from an EMBL/GenBank/DDBJ whole genome shotgun (WGS) entry which is preliminary data.</text>
</comment>
<dbReference type="InterPro" id="IPR043146">
    <property type="entry name" value="Penicillin_amidase_N_B-knob"/>
</dbReference>
<sequence length="710" mass="81172">QIKQDKKIRRIGLAKSARRSVEKMENSHLINLLRAYSAGVNKRISERNLPIEFKLLQYKPSKWSPEDTLAVAKLISWGLSGTLKSLELEKLVEKLGEETVWKKLFPEETPFLVPIHDGPYPYTSKITQKDSESPRNGDSEEILSEKNDHLSSFKSDLPLGSNNWIVFEGKSETKKPMLASDPHLSLSIPAVWYQTYLKSEEGYNTAGVTLPGVPVVLIGANQSIAWGLTNISADDTDFYSYQTNSDGNKYLYDEKWHSFGKRKETIPVKGSKDVTIVIENTIHGPIITSGEDPVAMKWTGHRSWTELKAMFKINKAKNLNEFKEGLQYWHSPPQNFAYADKHGNIALFSAGWFPIREKNTKGKGVLDGSDPKNDWKGFVSFEEIPHTVNPKKGHISSANQDPVGENYPYYIGRFFDPGYRGRRINELLSSKKTHGINDFKEYQHDIFSKAAESMLPTFLKISEVEGLNSIEKQALDILNEWDYEMRENDTAPLIWTIWEMKFFRNIFEDEYKQAGVKNLPLPKPILGEKLLRKEPNSIWFDNVYTPIRENRKDITIESFKEAIDFLSEDFGEDINKWKWGEVNKYYFEHLTRLQAFSRGPYPASGGRNTLKVAPSSKAYPDLEKLTENDKIEFIAKHGPSWRMIASPGEEYLGIYPGGQGGNPLSEHYSDMLRKYLNHEYNKLSLPKDSDDMEKNTIESKLLIKPNGGSK</sequence>
<keyword evidence="3" id="KW-0865">Zymogen</keyword>
<feature type="non-terminal residue" evidence="5">
    <location>
        <position position="1"/>
    </location>
</feature>
<evidence type="ECO:0000313" key="6">
    <source>
        <dbReference type="Proteomes" id="UP000070414"/>
    </source>
</evidence>
<organism evidence="5 6">
    <name type="scientific">candidate division MSBL1 archaeon SCGC-AAA259I14</name>
    <dbReference type="NCBI Taxonomy" id="1698268"/>
    <lineage>
        <taxon>Archaea</taxon>
        <taxon>Methanobacteriati</taxon>
        <taxon>Methanobacteriota</taxon>
        <taxon>candidate division MSBL1</taxon>
    </lineage>
</organism>
<dbReference type="InterPro" id="IPR043147">
    <property type="entry name" value="Penicillin_amidase_A-knob"/>
</dbReference>
<dbReference type="InterPro" id="IPR002692">
    <property type="entry name" value="S45"/>
</dbReference>
<dbReference type="Gene3D" id="3.60.20.10">
    <property type="entry name" value="Glutamine Phosphoribosylpyrophosphate, subunit 1, domain 1"/>
    <property type="match status" value="1"/>
</dbReference>
<feature type="region of interest" description="Disordered" evidence="4">
    <location>
        <begin position="684"/>
        <end position="710"/>
    </location>
</feature>
<evidence type="ECO:0000256" key="1">
    <source>
        <dbReference type="ARBA" id="ARBA00006586"/>
    </source>
</evidence>
<gene>
    <name evidence="5" type="ORF">AKJ38_02160</name>
</gene>
<dbReference type="CDD" id="cd03747">
    <property type="entry name" value="Ntn_PGA_like"/>
    <property type="match status" value="1"/>
</dbReference>
<proteinExistence type="inferred from homology"/>
<dbReference type="InterPro" id="IPR029055">
    <property type="entry name" value="Ntn_hydrolases_N"/>
</dbReference>
<dbReference type="Gene3D" id="2.30.120.10">
    <property type="match status" value="1"/>
</dbReference>
<name>A0A133US20_9EURY</name>
<protein>
    <recommendedName>
        <fullName evidence="7">Penicillin acylase family protein</fullName>
    </recommendedName>
</protein>
<dbReference type="Gene3D" id="1.10.1400.10">
    <property type="match status" value="1"/>
</dbReference>
<keyword evidence="2" id="KW-0378">Hydrolase</keyword>
<dbReference type="PANTHER" id="PTHR34218:SF4">
    <property type="entry name" value="ACYL-HOMOSERINE LACTONE ACYLASE QUIP"/>
    <property type="match status" value="1"/>
</dbReference>
<dbReference type="Proteomes" id="UP000070414">
    <property type="component" value="Unassembled WGS sequence"/>
</dbReference>
<comment type="similarity">
    <text evidence="1">Belongs to the peptidase S45 family.</text>
</comment>
<accession>A0A133US20</accession>
<evidence type="ECO:0000256" key="3">
    <source>
        <dbReference type="ARBA" id="ARBA00023145"/>
    </source>
</evidence>
<dbReference type="EMBL" id="LHXS01000032">
    <property type="protein sequence ID" value="KXA96988.1"/>
    <property type="molecule type" value="Genomic_DNA"/>
</dbReference>